<evidence type="ECO:0000313" key="10">
    <source>
        <dbReference type="EMBL" id="TFK56640.1"/>
    </source>
</evidence>
<protein>
    <recommendedName>
        <fullName evidence="9">Homeobox domain-containing protein</fullName>
    </recommendedName>
</protein>
<dbReference type="PROSITE" id="PS50071">
    <property type="entry name" value="HOMEOBOX_2"/>
    <property type="match status" value="1"/>
</dbReference>
<feature type="DNA-binding region" description="Homeobox" evidence="6">
    <location>
        <begin position="43"/>
        <end position="102"/>
    </location>
</feature>
<keyword evidence="5 6" id="KW-0539">Nucleus</keyword>
<dbReference type="InterPro" id="IPR001356">
    <property type="entry name" value="HD"/>
</dbReference>
<keyword evidence="4 6" id="KW-0371">Homeobox</keyword>
<feature type="compositionally biased region" description="Polar residues" evidence="8">
    <location>
        <begin position="168"/>
        <end position="180"/>
    </location>
</feature>
<dbReference type="Gene3D" id="1.10.10.60">
    <property type="entry name" value="Homeodomain-like"/>
    <property type="match status" value="1"/>
</dbReference>
<dbReference type="EMBL" id="ML213503">
    <property type="protein sequence ID" value="TFK56640.1"/>
    <property type="molecule type" value="Genomic_DNA"/>
</dbReference>
<evidence type="ECO:0000256" key="7">
    <source>
        <dbReference type="RuleBase" id="RU000682"/>
    </source>
</evidence>
<comment type="subcellular location">
    <subcellularLocation>
        <location evidence="1 6 7">Nucleus</location>
    </subcellularLocation>
</comment>
<dbReference type="SMART" id="SM00389">
    <property type="entry name" value="HOX"/>
    <property type="match status" value="1"/>
</dbReference>
<evidence type="ECO:0000256" key="5">
    <source>
        <dbReference type="ARBA" id="ARBA00023242"/>
    </source>
</evidence>
<dbReference type="InterPro" id="IPR009057">
    <property type="entry name" value="Homeodomain-like_sf"/>
</dbReference>
<proteinExistence type="inferred from homology"/>
<dbReference type="InterPro" id="IPR050720">
    <property type="entry name" value="Engrailed_Homeobox_TFs"/>
</dbReference>
<evidence type="ECO:0000256" key="4">
    <source>
        <dbReference type="ARBA" id="ARBA00023155"/>
    </source>
</evidence>
<dbReference type="GO" id="GO:0003677">
    <property type="term" value="F:DNA binding"/>
    <property type="evidence" value="ECO:0007669"/>
    <property type="project" value="UniProtKB-UniRule"/>
</dbReference>
<evidence type="ECO:0000256" key="1">
    <source>
        <dbReference type="ARBA" id="ARBA00004123"/>
    </source>
</evidence>
<dbReference type="Proteomes" id="UP000305948">
    <property type="component" value="Unassembled WGS sequence"/>
</dbReference>
<dbReference type="PROSITE" id="PS00027">
    <property type="entry name" value="HOMEOBOX_1"/>
    <property type="match status" value="1"/>
</dbReference>
<dbReference type="PANTHER" id="PTHR24341:SF6">
    <property type="entry name" value="HOMEOBOX PROTEIN INVECTED"/>
    <property type="match status" value="1"/>
</dbReference>
<evidence type="ECO:0000256" key="8">
    <source>
        <dbReference type="SAM" id="MobiDB-lite"/>
    </source>
</evidence>
<dbReference type="OrthoDB" id="6159439at2759"/>
<dbReference type="PANTHER" id="PTHR24341">
    <property type="entry name" value="HOMEOBOX PROTEIN ENGRAILED"/>
    <property type="match status" value="1"/>
</dbReference>
<dbReference type="CDD" id="cd00086">
    <property type="entry name" value="homeodomain"/>
    <property type="match status" value="1"/>
</dbReference>
<dbReference type="AlphaFoldDB" id="A0A5C3NH11"/>
<sequence length="320" mass="35491">MNKDVSGNFVRILPHRNAHSPVVPVRDFVNISPLTLPSVKRVPRRTRHRMTDEQLDRLVSTFSQNTHPNRVQKQALAEELGLDLKTVNVWFQNKRQTSKRAIDAGSPLDSDITSTQRLYPAYDTRTADAGFSLLALAIPRSLKTDRALGASLRPRNAFNTFVSRSTAIQNENTHPSTALKSTAPLLGAGHPQDTETKHLSGPAGDLSTENRGVPEMWNCLPSSPRPLSDYLLNGSPRELGSSSRKRPATLDWACIRGAKRKHLGLDRITANFDSTPATIERIRQNDTFKIPSQYPPPFYSVPTPPDLLQGASLLMSLKYS</sequence>
<dbReference type="SUPFAM" id="SSF46689">
    <property type="entry name" value="Homeodomain-like"/>
    <property type="match status" value="1"/>
</dbReference>
<name>A0A5C3NH11_9AGAM</name>
<feature type="region of interest" description="Disordered" evidence="8">
    <location>
        <begin position="168"/>
        <end position="216"/>
    </location>
</feature>
<dbReference type="GO" id="GO:0000981">
    <property type="term" value="F:DNA-binding transcription factor activity, RNA polymerase II-specific"/>
    <property type="evidence" value="ECO:0007669"/>
    <property type="project" value="InterPro"/>
</dbReference>
<accession>A0A5C3NH11</accession>
<feature type="domain" description="Homeobox" evidence="9">
    <location>
        <begin position="41"/>
        <end position="101"/>
    </location>
</feature>
<evidence type="ECO:0000256" key="3">
    <source>
        <dbReference type="ARBA" id="ARBA00023125"/>
    </source>
</evidence>
<dbReference type="GO" id="GO:0005634">
    <property type="term" value="C:nucleus"/>
    <property type="evidence" value="ECO:0007669"/>
    <property type="project" value="UniProtKB-SubCell"/>
</dbReference>
<comment type="similarity">
    <text evidence="2">Belongs to the engrailed homeobox family.</text>
</comment>
<keyword evidence="3 6" id="KW-0238">DNA-binding</keyword>
<organism evidence="10 11">
    <name type="scientific">Heliocybe sulcata</name>
    <dbReference type="NCBI Taxonomy" id="5364"/>
    <lineage>
        <taxon>Eukaryota</taxon>
        <taxon>Fungi</taxon>
        <taxon>Dikarya</taxon>
        <taxon>Basidiomycota</taxon>
        <taxon>Agaricomycotina</taxon>
        <taxon>Agaricomycetes</taxon>
        <taxon>Gloeophyllales</taxon>
        <taxon>Gloeophyllaceae</taxon>
        <taxon>Heliocybe</taxon>
    </lineage>
</organism>
<evidence type="ECO:0000313" key="11">
    <source>
        <dbReference type="Proteomes" id="UP000305948"/>
    </source>
</evidence>
<evidence type="ECO:0000259" key="9">
    <source>
        <dbReference type="PROSITE" id="PS50071"/>
    </source>
</evidence>
<dbReference type="STRING" id="5364.A0A5C3NH11"/>
<evidence type="ECO:0000256" key="6">
    <source>
        <dbReference type="PROSITE-ProRule" id="PRU00108"/>
    </source>
</evidence>
<gene>
    <name evidence="10" type="ORF">OE88DRAFT_1721800</name>
</gene>
<keyword evidence="11" id="KW-1185">Reference proteome</keyword>
<evidence type="ECO:0000256" key="2">
    <source>
        <dbReference type="ARBA" id="ARBA00010896"/>
    </source>
</evidence>
<dbReference type="InterPro" id="IPR017970">
    <property type="entry name" value="Homeobox_CS"/>
</dbReference>
<reference evidence="10 11" key="1">
    <citation type="journal article" date="2019" name="Nat. Ecol. Evol.">
        <title>Megaphylogeny resolves global patterns of mushroom evolution.</title>
        <authorList>
            <person name="Varga T."/>
            <person name="Krizsan K."/>
            <person name="Foldi C."/>
            <person name="Dima B."/>
            <person name="Sanchez-Garcia M."/>
            <person name="Sanchez-Ramirez S."/>
            <person name="Szollosi G.J."/>
            <person name="Szarkandi J.G."/>
            <person name="Papp V."/>
            <person name="Albert L."/>
            <person name="Andreopoulos W."/>
            <person name="Angelini C."/>
            <person name="Antonin V."/>
            <person name="Barry K.W."/>
            <person name="Bougher N.L."/>
            <person name="Buchanan P."/>
            <person name="Buyck B."/>
            <person name="Bense V."/>
            <person name="Catcheside P."/>
            <person name="Chovatia M."/>
            <person name="Cooper J."/>
            <person name="Damon W."/>
            <person name="Desjardin D."/>
            <person name="Finy P."/>
            <person name="Geml J."/>
            <person name="Haridas S."/>
            <person name="Hughes K."/>
            <person name="Justo A."/>
            <person name="Karasinski D."/>
            <person name="Kautmanova I."/>
            <person name="Kiss B."/>
            <person name="Kocsube S."/>
            <person name="Kotiranta H."/>
            <person name="LaButti K.M."/>
            <person name="Lechner B.E."/>
            <person name="Liimatainen K."/>
            <person name="Lipzen A."/>
            <person name="Lukacs Z."/>
            <person name="Mihaltcheva S."/>
            <person name="Morgado L.N."/>
            <person name="Niskanen T."/>
            <person name="Noordeloos M.E."/>
            <person name="Ohm R.A."/>
            <person name="Ortiz-Santana B."/>
            <person name="Ovrebo C."/>
            <person name="Racz N."/>
            <person name="Riley R."/>
            <person name="Savchenko A."/>
            <person name="Shiryaev A."/>
            <person name="Soop K."/>
            <person name="Spirin V."/>
            <person name="Szebenyi C."/>
            <person name="Tomsovsky M."/>
            <person name="Tulloss R.E."/>
            <person name="Uehling J."/>
            <person name="Grigoriev I.V."/>
            <person name="Vagvolgyi C."/>
            <person name="Papp T."/>
            <person name="Martin F.M."/>
            <person name="Miettinen O."/>
            <person name="Hibbett D.S."/>
            <person name="Nagy L.G."/>
        </authorList>
    </citation>
    <scope>NUCLEOTIDE SEQUENCE [LARGE SCALE GENOMIC DNA]</scope>
    <source>
        <strain evidence="10 11">OMC1185</strain>
    </source>
</reference>
<dbReference type="Pfam" id="PF00046">
    <property type="entry name" value="Homeodomain"/>
    <property type="match status" value="1"/>
</dbReference>